<dbReference type="Proteomes" id="UP000581189">
    <property type="component" value="Unassembled WGS sequence"/>
</dbReference>
<organism evidence="1 2">
    <name type="scientific">Aquipseudomonas guryensis</name>
    <dbReference type="NCBI Taxonomy" id="2759165"/>
    <lineage>
        <taxon>Bacteria</taxon>
        <taxon>Pseudomonadati</taxon>
        <taxon>Pseudomonadota</taxon>
        <taxon>Gammaproteobacteria</taxon>
        <taxon>Pseudomonadales</taxon>
        <taxon>Pseudomonadaceae</taxon>
        <taxon>Aquipseudomonas</taxon>
    </lineage>
</organism>
<name>A0A7W4DCM3_9GAMM</name>
<protein>
    <submittedName>
        <fullName evidence="1">Uncharacterized protein</fullName>
    </submittedName>
</protein>
<dbReference type="EMBL" id="JACJFN010000002">
    <property type="protein sequence ID" value="MBB1519787.1"/>
    <property type="molecule type" value="Genomic_DNA"/>
</dbReference>
<reference evidence="1 2" key="1">
    <citation type="submission" date="2020-08" db="EMBL/GenBank/DDBJ databases">
        <authorList>
            <person name="Kim C.M."/>
        </authorList>
    </citation>
    <scope>NUCLEOTIDE SEQUENCE [LARGE SCALE GENOMIC DNA]</scope>
    <source>
        <strain evidence="1 2">SR9</strain>
    </source>
</reference>
<proteinExistence type="predicted"/>
<accession>A0A7W4DCM3</accession>
<sequence>MNLIFQQRPTPVLPEHRPLYKISQILLILFLASRGNRSSLARLHLFNWALKSPDRTARLSAAARSKSLNISAWGFDPALAIAINFACAEELISTSGGGYDLTDKGEALAKEITRDPHTLPGEKEALITIGKGITEGMVEAIAKGWDSK</sequence>
<gene>
    <name evidence="1" type="ORF">H3H45_11100</name>
</gene>
<comment type="caution">
    <text evidence="1">The sequence shown here is derived from an EMBL/GenBank/DDBJ whole genome shotgun (WGS) entry which is preliminary data.</text>
</comment>
<dbReference type="AlphaFoldDB" id="A0A7W4DCM3"/>
<dbReference type="RefSeq" id="WP_182833777.1">
    <property type="nucleotide sequence ID" value="NZ_JACJFN010000002.1"/>
</dbReference>
<evidence type="ECO:0000313" key="2">
    <source>
        <dbReference type="Proteomes" id="UP000581189"/>
    </source>
</evidence>
<keyword evidence="2" id="KW-1185">Reference proteome</keyword>
<evidence type="ECO:0000313" key="1">
    <source>
        <dbReference type="EMBL" id="MBB1519787.1"/>
    </source>
</evidence>